<comment type="caution">
    <text evidence="1">The sequence shown here is derived from an EMBL/GenBank/DDBJ whole genome shotgun (WGS) entry which is preliminary data.</text>
</comment>
<dbReference type="Proteomes" id="UP001232148">
    <property type="component" value="Unassembled WGS sequence"/>
</dbReference>
<accession>A0AAD9HIU7</accession>
<reference evidence="1" key="1">
    <citation type="submission" date="2021-06" db="EMBL/GenBank/DDBJ databases">
        <title>Comparative genomics, transcriptomics and evolutionary studies reveal genomic signatures of adaptation to plant cell wall in hemibiotrophic fungi.</title>
        <authorList>
            <consortium name="DOE Joint Genome Institute"/>
            <person name="Baroncelli R."/>
            <person name="Diaz J.F."/>
            <person name="Benocci T."/>
            <person name="Peng M."/>
            <person name="Battaglia E."/>
            <person name="Haridas S."/>
            <person name="Andreopoulos W."/>
            <person name="Labutti K."/>
            <person name="Pangilinan J."/>
            <person name="Floch G.L."/>
            <person name="Makela M.R."/>
            <person name="Henrissat B."/>
            <person name="Grigoriev I.V."/>
            <person name="Crouch J.A."/>
            <person name="De Vries R.P."/>
            <person name="Sukno S.A."/>
            <person name="Thon M.R."/>
        </authorList>
    </citation>
    <scope>NUCLEOTIDE SEQUENCE</scope>
    <source>
        <strain evidence="1">MAFF235873</strain>
    </source>
</reference>
<protein>
    <submittedName>
        <fullName evidence="1">Uncharacterized protein</fullName>
    </submittedName>
</protein>
<gene>
    <name evidence="1" type="ORF">LX32DRAFT_384376</name>
</gene>
<evidence type="ECO:0000313" key="1">
    <source>
        <dbReference type="EMBL" id="KAK2028854.1"/>
    </source>
</evidence>
<dbReference type="AlphaFoldDB" id="A0AAD9HIU7"/>
<keyword evidence="2" id="KW-1185">Reference proteome</keyword>
<sequence>MLLHCQPDVRASTYGSGGRCYSNSPATRFSFDITSGVRPYPPSSSTTTRVARVPQLLTNSPITLLLSAPAPLRRTMRIRFLRVSNTNCSTSQSPYTITSQLQTDAAIFSIRRKSDGPLEKERNNSRESLCLGTVVHVHYCITTSWRTMRPSLSSPSPSAASITFLIHSTPSKTDDHGYY</sequence>
<dbReference type="EMBL" id="MU842872">
    <property type="protein sequence ID" value="KAK2028854.1"/>
    <property type="molecule type" value="Genomic_DNA"/>
</dbReference>
<organism evidence="1 2">
    <name type="scientific">Colletotrichum zoysiae</name>
    <dbReference type="NCBI Taxonomy" id="1216348"/>
    <lineage>
        <taxon>Eukaryota</taxon>
        <taxon>Fungi</taxon>
        <taxon>Dikarya</taxon>
        <taxon>Ascomycota</taxon>
        <taxon>Pezizomycotina</taxon>
        <taxon>Sordariomycetes</taxon>
        <taxon>Hypocreomycetidae</taxon>
        <taxon>Glomerellales</taxon>
        <taxon>Glomerellaceae</taxon>
        <taxon>Colletotrichum</taxon>
        <taxon>Colletotrichum graminicola species complex</taxon>
    </lineage>
</organism>
<proteinExistence type="predicted"/>
<evidence type="ECO:0000313" key="2">
    <source>
        <dbReference type="Proteomes" id="UP001232148"/>
    </source>
</evidence>
<name>A0AAD9HIU7_9PEZI</name>